<evidence type="ECO:0000313" key="12">
    <source>
        <dbReference type="Proteomes" id="UP001321498"/>
    </source>
</evidence>
<dbReference type="InterPro" id="IPR005944">
    <property type="entry name" value="Pro_iminopeptidase"/>
</dbReference>
<keyword evidence="4 8" id="KW-0031">Aminopeptidase</keyword>
<evidence type="ECO:0000256" key="4">
    <source>
        <dbReference type="ARBA" id="ARBA00022438"/>
    </source>
</evidence>
<keyword evidence="6 8" id="KW-0645">Protease</keyword>
<dbReference type="InterPro" id="IPR000073">
    <property type="entry name" value="AB_hydrolase_1"/>
</dbReference>
<comment type="subcellular location">
    <subcellularLocation>
        <location evidence="2">Cytoplasm</location>
    </subcellularLocation>
</comment>
<dbReference type="InterPro" id="IPR002410">
    <property type="entry name" value="Peptidase_S33"/>
</dbReference>
<dbReference type="Proteomes" id="UP001321498">
    <property type="component" value="Chromosome"/>
</dbReference>
<evidence type="ECO:0000259" key="10">
    <source>
        <dbReference type="Pfam" id="PF00561"/>
    </source>
</evidence>
<keyword evidence="12" id="KW-1185">Reference proteome</keyword>
<evidence type="ECO:0000256" key="3">
    <source>
        <dbReference type="ARBA" id="ARBA00010088"/>
    </source>
</evidence>
<organism evidence="11 12">
    <name type="scientific">Naasia aerilata</name>
    <dbReference type="NCBI Taxonomy" id="1162966"/>
    <lineage>
        <taxon>Bacteria</taxon>
        <taxon>Bacillati</taxon>
        <taxon>Actinomycetota</taxon>
        <taxon>Actinomycetes</taxon>
        <taxon>Micrococcales</taxon>
        <taxon>Microbacteriaceae</taxon>
        <taxon>Naasia</taxon>
    </lineage>
</organism>
<dbReference type="PANTHER" id="PTHR43722:SF1">
    <property type="entry name" value="PROLINE IMINOPEPTIDASE"/>
    <property type="match status" value="1"/>
</dbReference>
<dbReference type="EMBL" id="AP027731">
    <property type="protein sequence ID" value="BDZ45216.1"/>
    <property type="molecule type" value="Genomic_DNA"/>
</dbReference>
<dbReference type="Pfam" id="PF00561">
    <property type="entry name" value="Abhydrolase_1"/>
    <property type="match status" value="1"/>
</dbReference>
<evidence type="ECO:0000256" key="5">
    <source>
        <dbReference type="ARBA" id="ARBA00022490"/>
    </source>
</evidence>
<proteinExistence type="inferred from homology"/>
<evidence type="ECO:0000256" key="6">
    <source>
        <dbReference type="ARBA" id="ARBA00022670"/>
    </source>
</evidence>
<evidence type="ECO:0000256" key="7">
    <source>
        <dbReference type="ARBA" id="ARBA00022801"/>
    </source>
</evidence>
<gene>
    <name evidence="11" type="ORF">GCM10025866_11250</name>
</gene>
<name>A0ABN6XK33_9MICO</name>
<dbReference type="SUPFAM" id="SSF53474">
    <property type="entry name" value="alpha/beta-Hydrolases"/>
    <property type="match status" value="1"/>
</dbReference>
<evidence type="ECO:0000256" key="8">
    <source>
        <dbReference type="RuleBase" id="RU003421"/>
    </source>
</evidence>
<keyword evidence="5" id="KW-0963">Cytoplasm</keyword>
<evidence type="ECO:0000256" key="9">
    <source>
        <dbReference type="SAM" id="MobiDB-lite"/>
    </source>
</evidence>
<feature type="region of interest" description="Disordered" evidence="9">
    <location>
        <begin position="1"/>
        <end position="21"/>
    </location>
</feature>
<keyword evidence="7 8" id="KW-0378">Hydrolase</keyword>
<protein>
    <recommendedName>
        <fullName evidence="8">Proline iminopeptidase</fullName>
        <ecNumber evidence="8">3.4.11.5</ecNumber>
    </recommendedName>
</protein>
<evidence type="ECO:0000313" key="11">
    <source>
        <dbReference type="EMBL" id="BDZ45216.1"/>
    </source>
</evidence>
<dbReference type="PRINTS" id="PR00793">
    <property type="entry name" value="PROAMNOPTASE"/>
</dbReference>
<comment type="catalytic activity">
    <reaction evidence="1 8">
        <text>Release of N-terminal proline from a peptide.</text>
        <dbReference type="EC" id="3.4.11.5"/>
    </reaction>
</comment>
<sequence>MILIDQRGCGRSRPHASESGDLSANTTWHLVADIERVREALGIERWLVLGGSWGSSLALAYAETHPDRVTELVLRGIFTLRASELDWFYEGGAAALFPDLWEGFLAPVPEAERGNLIAAYSRLLSDPDPLVHGPAAVAWSTWEASTITLLPRPEVVAAFAEPRYALAFARIENHYFVHGGWFEEEQLVRDAGLLRDIPGVIVQGRYDICTPPTTAWDLHRAWPEAELRMIPDAGHAYDEPGILDALIEATDRFASS</sequence>
<dbReference type="Gene3D" id="3.40.50.1820">
    <property type="entry name" value="alpha/beta hydrolase"/>
    <property type="match status" value="1"/>
</dbReference>
<dbReference type="NCBIfam" id="TIGR01249">
    <property type="entry name" value="pro_imino_pep_1"/>
    <property type="match status" value="1"/>
</dbReference>
<evidence type="ECO:0000256" key="1">
    <source>
        <dbReference type="ARBA" id="ARBA00001585"/>
    </source>
</evidence>
<dbReference type="InterPro" id="IPR029058">
    <property type="entry name" value="AB_hydrolase_fold"/>
</dbReference>
<feature type="domain" description="AB hydrolase-1" evidence="10">
    <location>
        <begin position="2"/>
        <end position="235"/>
    </location>
</feature>
<dbReference type="PANTHER" id="PTHR43722">
    <property type="entry name" value="PROLINE IMINOPEPTIDASE"/>
    <property type="match status" value="1"/>
</dbReference>
<reference evidence="12" key="1">
    <citation type="journal article" date="2019" name="Int. J. Syst. Evol. Microbiol.">
        <title>The Global Catalogue of Microorganisms (GCM) 10K type strain sequencing project: providing services to taxonomists for standard genome sequencing and annotation.</title>
        <authorList>
            <consortium name="The Broad Institute Genomics Platform"/>
            <consortium name="The Broad Institute Genome Sequencing Center for Infectious Disease"/>
            <person name="Wu L."/>
            <person name="Ma J."/>
        </authorList>
    </citation>
    <scope>NUCLEOTIDE SEQUENCE [LARGE SCALE GENOMIC DNA]</scope>
    <source>
        <strain evidence="12">NBRC 108725</strain>
    </source>
</reference>
<comment type="similarity">
    <text evidence="3 8">Belongs to the peptidase S33 family.</text>
</comment>
<accession>A0ABN6XK33</accession>
<dbReference type="EC" id="3.4.11.5" evidence="8"/>
<evidence type="ECO:0000256" key="2">
    <source>
        <dbReference type="ARBA" id="ARBA00004496"/>
    </source>
</evidence>